<dbReference type="AlphaFoldDB" id="A0AAU3GYG3"/>
<gene>
    <name evidence="2" type="ORF">OG626_21150</name>
</gene>
<name>A0AAU3GYG3_9ACTN</name>
<dbReference type="Pfam" id="PF04149">
    <property type="entry name" value="DUF397"/>
    <property type="match status" value="1"/>
</dbReference>
<protein>
    <submittedName>
        <fullName evidence="2">DUF397 domain-containing protein</fullName>
    </submittedName>
</protein>
<accession>A0AAU3GYG3</accession>
<proteinExistence type="predicted"/>
<feature type="domain" description="DUF397" evidence="1">
    <location>
        <begin position="8"/>
        <end position="58"/>
    </location>
</feature>
<sequence length="65" mass="7084">MEQGKLTEWTKSSYSAVNGDCVEIKSAAHDAVAVRDSKDPHTGVLGFTVDSWSVFLSDLSRPAER</sequence>
<dbReference type="InterPro" id="IPR007278">
    <property type="entry name" value="DUF397"/>
</dbReference>
<dbReference type="EMBL" id="CP109535">
    <property type="protein sequence ID" value="WTY97225.1"/>
    <property type="molecule type" value="Genomic_DNA"/>
</dbReference>
<organism evidence="2">
    <name type="scientific">Streptomyces sp. NBC_01401</name>
    <dbReference type="NCBI Taxonomy" id="2903854"/>
    <lineage>
        <taxon>Bacteria</taxon>
        <taxon>Bacillati</taxon>
        <taxon>Actinomycetota</taxon>
        <taxon>Actinomycetes</taxon>
        <taxon>Kitasatosporales</taxon>
        <taxon>Streptomycetaceae</taxon>
        <taxon>Streptomyces</taxon>
    </lineage>
</organism>
<evidence type="ECO:0000313" key="2">
    <source>
        <dbReference type="EMBL" id="WTY97225.1"/>
    </source>
</evidence>
<reference evidence="2" key="1">
    <citation type="submission" date="2022-10" db="EMBL/GenBank/DDBJ databases">
        <title>The complete genomes of actinobacterial strains from the NBC collection.</title>
        <authorList>
            <person name="Joergensen T.S."/>
            <person name="Alvarez Arevalo M."/>
            <person name="Sterndorff E.B."/>
            <person name="Faurdal D."/>
            <person name="Vuksanovic O."/>
            <person name="Mourched A.-S."/>
            <person name="Charusanti P."/>
            <person name="Shaw S."/>
            <person name="Blin K."/>
            <person name="Weber T."/>
        </authorList>
    </citation>
    <scope>NUCLEOTIDE SEQUENCE</scope>
    <source>
        <strain evidence="2">NBC_01401</strain>
    </source>
</reference>
<evidence type="ECO:0000259" key="1">
    <source>
        <dbReference type="Pfam" id="PF04149"/>
    </source>
</evidence>